<feature type="transmembrane region" description="Helical" evidence="6">
    <location>
        <begin position="79"/>
        <end position="100"/>
    </location>
</feature>
<reference evidence="9 10" key="1">
    <citation type="submission" date="2017-03" db="EMBL/GenBank/DDBJ databases">
        <title>Genome sequence of Clostridium oryzae DSM 28571.</title>
        <authorList>
            <person name="Poehlein A."/>
            <person name="Daniel R."/>
        </authorList>
    </citation>
    <scope>NUCLEOTIDE SEQUENCE [LARGE SCALE GENOMIC DNA]</scope>
    <source>
        <strain evidence="9 10">DSM 28571</strain>
    </source>
</reference>
<feature type="transmembrane region" description="Helical" evidence="6">
    <location>
        <begin position="242"/>
        <end position="263"/>
    </location>
</feature>
<dbReference type="EMBL" id="MZGV01000007">
    <property type="protein sequence ID" value="OPJ63791.1"/>
    <property type="molecule type" value="Genomic_DNA"/>
</dbReference>
<dbReference type="PANTHER" id="PTHR24093">
    <property type="entry name" value="CATION TRANSPORTING ATPASE"/>
    <property type="match status" value="1"/>
</dbReference>
<sequence length="822" mass="94475">MEKIYRNSWNIVVELLGSDSNKGLSSSEIEIRKAKYGPNIISISFKKIIKILLKYIFQIWPIIFIIDGAILIYSKEYAYGAVFILLTLIGYFLQMGLVIVKARKLANVKKYNKQLVTTIRDNKIVNIQASELVVGDIVILRAGNIVPADIRIIECEKLRVRENMITGQNGIEEKYSTKIEEEVSDLSSMKNIIFKNSVIVKGDCTGVIIATGMQTQAAELINAMADIWVKDEDYFKGIKKKFAVHCGFIILMIAAICGLGQFIYGRAFDRVDFAAGALLSGTINNAIMIFIICYFIAMIYVDDENKRILKINMLKNINDIDTMIMDKCGILSDREMNIRYVFTDQIEYSTSEIKKGESNNLDRMLECGLLCMANIDAISEVHRDYNGIMERCIARNWEEKFGDFILQENLQRKSMIPYDKERQLFTAVYSINDKHRVYTKGIFERVIDICTHIMKDGLVIEITKEEIDVIKNKVIEAESQGFNVVAYGYRSFNYEPTVEENIESNMVFVGIIVFENCIYNSSQKFITNLKLLNVEPKFITGDTKLSTLYWGQKIGVLKNLNQIITGVEIDNMSDEELDRLVPKVKVFCKMSTENKLRIVDSLKRMERKIGFVIEDNYDFTAGSKADINIDVSSGGSELVHAISHMKITDKFIKSIIDVFNFGKEYCYKSWQLINFIMITMMTVFFNFAFSYSADKKIDYSNIIWISIFNCTIMIMIIFADKPKKKEDLVEDQFSYYEDRLVYDILIQYVKAFILVLAAQLVNYISQKYLMVSINTWYIINVLLMFLLNKYRMQKRKIFSTSNAVYATTIIVNIVIIAIAGIK</sequence>
<dbReference type="InterPro" id="IPR008250">
    <property type="entry name" value="ATPase_P-typ_transduc_dom_A_sf"/>
</dbReference>
<dbReference type="Pfam" id="PF00690">
    <property type="entry name" value="Cation_ATPase_N"/>
    <property type="match status" value="1"/>
</dbReference>
<dbReference type="GO" id="GO:0000166">
    <property type="term" value="F:nucleotide binding"/>
    <property type="evidence" value="ECO:0007669"/>
    <property type="project" value="InterPro"/>
</dbReference>
<keyword evidence="10" id="KW-1185">Reference proteome</keyword>
<keyword evidence="4 6" id="KW-1133">Transmembrane helix</keyword>
<evidence type="ECO:0000256" key="5">
    <source>
        <dbReference type="ARBA" id="ARBA00023136"/>
    </source>
</evidence>
<name>A0A1V4IUS5_9CLOT</name>
<feature type="domain" description="P-type ATPase A" evidence="7">
    <location>
        <begin position="112"/>
        <end position="224"/>
    </location>
</feature>
<keyword evidence="5 6" id="KW-0472">Membrane</keyword>
<evidence type="ECO:0000256" key="3">
    <source>
        <dbReference type="ARBA" id="ARBA00022842"/>
    </source>
</evidence>
<keyword evidence="2 6" id="KW-0812">Transmembrane</keyword>
<dbReference type="InterPro" id="IPR036412">
    <property type="entry name" value="HAD-like_sf"/>
</dbReference>
<dbReference type="OrthoDB" id="1937481at2"/>
<dbReference type="Proteomes" id="UP000190080">
    <property type="component" value="Unassembled WGS sequence"/>
</dbReference>
<keyword evidence="3" id="KW-0460">Magnesium</keyword>
<dbReference type="InterPro" id="IPR023214">
    <property type="entry name" value="HAD_sf"/>
</dbReference>
<dbReference type="GO" id="GO:0005886">
    <property type="term" value="C:plasma membrane"/>
    <property type="evidence" value="ECO:0007669"/>
    <property type="project" value="TreeGrafter"/>
</dbReference>
<dbReference type="InterPro" id="IPR059000">
    <property type="entry name" value="ATPase_P-type_domA"/>
</dbReference>
<dbReference type="GO" id="GO:0016787">
    <property type="term" value="F:hydrolase activity"/>
    <property type="evidence" value="ECO:0007669"/>
    <property type="project" value="UniProtKB-KW"/>
</dbReference>
<feature type="transmembrane region" description="Helical" evidence="6">
    <location>
        <begin position="802"/>
        <end position="821"/>
    </location>
</feature>
<dbReference type="InterPro" id="IPR023299">
    <property type="entry name" value="ATPase_P-typ_cyto_dom_N"/>
</dbReference>
<keyword evidence="9" id="KW-0378">Hydrolase</keyword>
<dbReference type="Gene3D" id="3.40.1110.10">
    <property type="entry name" value="Calcium-transporting ATPase, cytoplasmic domain N"/>
    <property type="match status" value="1"/>
</dbReference>
<feature type="transmembrane region" description="Helical" evidence="6">
    <location>
        <begin position="283"/>
        <end position="301"/>
    </location>
</feature>
<feature type="transmembrane region" description="Helical" evidence="6">
    <location>
        <begin position="52"/>
        <end position="73"/>
    </location>
</feature>
<dbReference type="AlphaFoldDB" id="A0A1V4IUS5"/>
<dbReference type="SUPFAM" id="SSF81665">
    <property type="entry name" value="Calcium ATPase, transmembrane domain M"/>
    <property type="match status" value="1"/>
</dbReference>
<evidence type="ECO:0000313" key="9">
    <source>
        <dbReference type="EMBL" id="OPJ63791.1"/>
    </source>
</evidence>
<evidence type="ECO:0000256" key="6">
    <source>
        <dbReference type="SAM" id="Phobius"/>
    </source>
</evidence>
<comment type="subcellular location">
    <subcellularLocation>
        <location evidence="1">Membrane</location>
        <topology evidence="1">Multi-pass membrane protein</topology>
    </subcellularLocation>
</comment>
<accession>A0A1V4IUS5</accession>
<dbReference type="GO" id="GO:0005388">
    <property type="term" value="F:P-type calcium transporter activity"/>
    <property type="evidence" value="ECO:0007669"/>
    <property type="project" value="TreeGrafter"/>
</dbReference>
<evidence type="ECO:0000313" key="10">
    <source>
        <dbReference type="Proteomes" id="UP000190080"/>
    </source>
</evidence>
<dbReference type="STRING" id="1450648.CLORY_09750"/>
<dbReference type="Gene3D" id="2.70.150.10">
    <property type="entry name" value="Calcium-transporting ATPase, cytoplasmic transduction domain A"/>
    <property type="match status" value="1"/>
</dbReference>
<feature type="domain" description="Cation-transporting P-type ATPase N-terminal" evidence="8">
    <location>
        <begin position="8"/>
        <end position="66"/>
    </location>
</feature>
<dbReference type="Pfam" id="PF00122">
    <property type="entry name" value="E1-E2_ATPase"/>
    <property type="match status" value="1"/>
</dbReference>
<gene>
    <name evidence="9" type="ORF">CLORY_09750</name>
</gene>
<dbReference type="RefSeq" id="WP_079422403.1">
    <property type="nucleotide sequence ID" value="NZ_MZGV01000007.1"/>
</dbReference>
<evidence type="ECO:0000259" key="8">
    <source>
        <dbReference type="Pfam" id="PF00690"/>
    </source>
</evidence>
<organism evidence="9 10">
    <name type="scientific">Clostridium oryzae</name>
    <dbReference type="NCBI Taxonomy" id="1450648"/>
    <lineage>
        <taxon>Bacteria</taxon>
        <taxon>Bacillati</taxon>
        <taxon>Bacillota</taxon>
        <taxon>Clostridia</taxon>
        <taxon>Eubacteriales</taxon>
        <taxon>Clostridiaceae</taxon>
        <taxon>Clostridium</taxon>
    </lineage>
</organism>
<dbReference type="Pfam" id="PF13246">
    <property type="entry name" value="Cation_ATPase"/>
    <property type="match status" value="1"/>
</dbReference>
<dbReference type="InterPro" id="IPR023298">
    <property type="entry name" value="ATPase_P-typ_TM_dom_sf"/>
</dbReference>
<protein>
    <submittedName>
        <fullName evidence="9">Calcium-transporting ATPase</fullName>
        <ecNumber evidence="9">3.6.3.8</ecNumber>
    </submittedName>
</protein>
<feature type="transmembrane region" description="Helical" evidence="6">
    <location>
        <begin position="699"/>
        <end position="719"/>
    </location>
</feature>
<dbReference type="SUPFAM" id="SSF56784">
    <property type="entry name" value="HAD-like"/>
    <property type="match status" value="1"/>
</dbReference>
<dbReference type="SUPFAM" id="SSF81653">
    <property type="entry name" value="Calcium ATPase, transduction domain A"/>
    <property type="match status" value="1"/>
</dbReference>
<dbReference type="EC" id="3.6.3.8" evidence="9"/>
<evidence type="ECO:0000256" key="1">
    <source>
        <dbReference type="ARBA" id="ARBA00004141"/>
    </source>
</evidence>
<dbReference type="InterPro" id="IPR004014">
    <property type="entry name" value="ATPase_P-typ_cation-transptr_N"/>
</dbReference>
<evidence type="ECO:0000256" key="4">
    <source>
        <dbReference type="ARBA" id="ARBA00022989"/>
    </source>
</evidence>
<dbReference type="SUPFAM" id="SSF81660">
    <property type="entry name" value="Metal cation-transporting ATPase, ATP-binding domain N"/>
    <property type="match status" value="1"/>
</dbReference>
<dbReference type="Gene3D" id="3.40.50.1000">
    <property type="entry name" value="HAD superfamily/HAD-like"/>
    <property type="match status" value="1"/>
</dbReference>
<evidence type="ECO:0000259" key="7">
    <source>
        <dbReference type="Pfam" id="PF00122"/>
    </source>
</evidence>
<feature type="transmembrane region" description="Helical" evidence="6">
    <location>
        <begin position="740"/>
        <end position="762"/>
    </location>
</feature>
<proteinExistence type="predicted"/>
<feature type="transmembrane region" description="Helical" evidence="6">
    <location>
        <begin position="768"/>
        <end position="790"/>
    </location>
</feature>
<evidence type="ECO:0000256" key="2">
    <source>
        <dbReference type="ARBA" id="ARBA00022692"/>
    </source>
</evidence>
<comment type="caution">
    <text evidence="9">The sequence shown here is derived from an EMBL/GenBank/DDBJ whole genome shotgun (WGS) entry which is preliminary data.</text>
</comment>
<dbReference type="PANTHER" id="PTHR24093:SF506">
    <property type="entry name" value="CATION-TRANSPORTING ATPASE PMA1"/>
    <property type="match status" value="1"/>
</dbReference>
<feature type="transmembrane region" description="Helical" evidence="6">
    <location>
        <begin position="672"/>
        <end position="693"/>
    </location>
</feature>